<feature type="region of interest" description="Disordered" evidence="1">
    <location>
        <begin position="62"/>
        <end position="83"/>
    </location>
</feature>
<accession>A0A6J4R0V3</accession>
<feature type="domain" description="DUF1206" evidence="2">
    <location>
        <begin position="12"/>
        <end position="59"/>
    </location>
</feature>
<gene>
    <name evidence="3" type="ORF">AVDCRST_MAG01-01-4733</name>
</gene>
<evidence type="ECO:0000313" key="3">
    <source>
        <dbReference type="EMBL" id="CAA9452320.1"/>
    </source>
</evidence>
<proteinExistence type="predicted"/>
<evidence type="ECO:0000256" key="1">
    <source>
        <dbReference type="SAM" id="MobiDB-lite"/>
    </source>
</evidence>
<dbReference type="InterPro" id="IPR009597">
    <property type="entry name" value="DUF1206"/>
</dbReference>
<sequence>MARGGARRAGRIGHAARGVVSIVISVFLAQATLQSDPDEARGLGGALSALAAQPLGPYLCSASSPPASSLSASSCSSSPTTGA</sequence>
<protein>
    <recommendedName>
        <fullName evidence="2">DUF1206 domain-containing protein</fullName>
    </recommendedName>
</protein>
<reference evidence="3" key="1">
    <citation type="submission" date="2020-02" db="EMBL/GenBank/DDBJ databases">
        <authorList>
            <person name="Meier V. D."/>
        </authorList>
    </citation>
    <scope>NUCLEOTIDE SEQUENCE</scope>
    <source>
        <strain evidence="3">AVDCRST_MAG01</strain>
    </source>
</reference>
<organism evidence="3">
    <name type="scientific">uncultured Rubrobacteraceae bacterium</name>
    <dbReference type="NCBI Taxonomy" id="349277"/>
    <lineage>
        <taxon>Bacteria</taxon>
        <taxon>Bacillati</taxon>
        <taxon>Actinomycetota</taxon>
        <taxon>Rubrobacteria</taxon>
        <taxon>Rubrobacterales</taxon>
        <taxon>Rubrobacteraceae</taxon>
        <taxon>environmental samples</taxon>
    </lineage>
</organism>
<dbReference type="AlphaFoldDB" id="A0A6J4R0V3"/>
<dbReference type="EMBL" id="CADCUW010000613">
    <property type="protein sequence ID" value="CAA9452320.1"/>
    <property type="molecule type" value="Genomic_DNA"/>
</dbReference>
<evidence type="ECO:0000259" key="2">
    <source>
        <dbReference type="Pfam" id="PF06724"/>
    </source>
</evidence>
<dbReference type="Pfam" id="PF06724">
    <property type="entry name" value="DUF1206"/>
    <property type="match status" value="1"/>
</dbReference>
<name>A0A6J4R0V3_9ACTN</name>